<evidence type="ECO:0000313" key="2">
    <source>
        <dbReference type="EMBL" id="TCT20485.1"/>
    </source>
</evidence>
<evidence type="ECO:0000256" key="1">
    <source>
        <dbReference type="SAM" id="MobiDB-lite"/>
    </source>
</evidence>
<protein>
    <submittedName>
        <fullName evidence="2">Uncharacterized protein</fullName>
    </submittedName>
</protein>
<reference evidence="2 3" key="1">
    <citation type="submission" date="2019-03" db="EMBL/GenBank/DDBJ databases">
        <title>Genomic Encyclopedia of Type Strains, Phase IV (KMG-IV): sequencing the most valuable type-strain genomes for metagenomic binning, comparative biology and taxonomic classification.</title>
        <authorList>
            <person name="Goeker M."/>
        </authorList>
    </citation>
    <scope>NUCLEOTIDE SEQUENCE [LARGE SCALE GENOMIC DNA]</scope>
    <source>
        <strain evidence="2 3">DSM 25894</strain>
    </source>
</reference>
<feature type="region of interest" description="Disordered" evidence="1">
    <location>
        <begin position="90"/>
        <end position="112"/>
    </location>
</feature>
<accession>A0A4R3MW78</accession>
<organism evidence="2 3">
    <name type="scientific">Melghiribacillus thermohalophilus</name>
    <dbReference type="NCBI Taxonomy" id="1324956"/>
    <lineage>
        <taxon>Bacteria</taxon>
        <taxon>Bacillati</taxon>
        <taxon>Bacillota</taxon>
        <taxon>Bacilli</taxon>
        <taxon>Bacillales</taxon>
        <taxon>Bacillaceae</taxon>
        <taxon>Melghiribacillus</taxon>
    </lineage>
</organism>
<name>A0A4R3MW78_9BACI</name>
<dbReference type="Proteomes" id="UP000294650">
    <property type="component" value="Unassembled WGS sequence"/>
</dbReference>
<gene>
    <name evidence="2" type="ORF">EDD68_11349</name>
</gene>
<comment type="caution">
    <text evidence="2">The sequence shown here is derived from an EMBL/GenBank/DDBJ whole genome shotgun (WGS) entry which is preliminary data.</text>
</comment>
<evidence type="ECO:0000313" key="3">
    <source>
        <dbReference type="Proteomes" id="UP000294650"/>
    </source>
</evidence>
<keyword evidence="3" id="KW-1185">Reference proteome</keyword>
<proteinExistence type="predicted"/>
<sequence length="112" mass="13192">MILLAIKIKKTDDEHFFYSILRIWSDEMSKKEHQGRDHSGLVNLVCPNCGYHFDMEWKWIFDIQELTYGYIDFHTNDVYFTCPKCEKTFEGGDEQEAGERKNDAGSMVDWPG</sequence>
<dbReference type="EMBL" id="SMAN01000013">
    <property type="protein sequence ID" value="TCT20485.1"/>
    <property type="molecule type" value="Genomic_DNA"/>
</dbReference>
<dbReference type="AlphaFoldDB" id="A0A4R3MW78"/>